<feature type="compositionally biased region" description="Polar residues" evidence="1">
    <location>
        <begin position="79"/>
        <end position="91"/>
    </location>
</feature>
<feature type="region of interest" description="Disordered" evidence="1">
    <location>
        <begin position="75"/>
        <end position="143"/>
    </location>
</feature>
<name>A0A6P1W2P3_9BACT</name>
<gene>
    <name evidence="2" type="ORF">GJR95_24400</name>
</gene>
<reference evidence="2 3" key="1">
    <citation type="submission" date="2019-11" db="EMBL/GenBank/DDBJ databases">
        <title>Spirosoma endbachense sp. nov., isolated from a natural salt meadow.</title>
        <authorList>
            <person name="Rojas J."/>
            <person name="Ambika Manirajan B."/>
            <person name="Ratering S."/>
            <person name="Suarez C."/>
            <person name="Geissler-Plaum R."/>
            <person name="Schnell S."/>
        </authorList>
    </citation>
    <scope>NUCLEOTIDE SEQUENCE [LARGE SCALE GENOMIC DNA]</scope>
    <source>
        <strain evidence="2 3">I-24</strain>
    </source>
</reference>
<dbReference type="RefSeq" id="WP_162388374.1">
    <property type="nucleotide sequence ID" value="NZ_CP045997.1"/>
</dbReference>
<organism evidence="2 3">
    <name type="scientific">Spirosoma endbachense</name>
    <dbReference type="NCBI Taxonomy" id="2666025"/>
    <lineage>
        <taxon>Bacteria</taxon>
        <taxon>Pseudomonadati</taxon>
        <taxon>Bacteroidota</taxon>
        <taxon>Cytophagia</taxon>
        <taxon>Cytophagales</taxon>
        <taxon>Cytophagaceae</taxon>
        <taxon>Spirosoma</taxon>
    </lineage>
</organism>
<dbReference type="Proteomes" id="UP000464577">
    <property type="component" value="Chromosome"/>
</dbReference>
<keyword evidence="3" id="KW-1185">Reference proteome</keyword>
<protein>
    <submittedName>
        <fullName evidence="2">Uncharacterized protein</fullName>
    </submittedName>
</protein>
<evidence type="ECO:0000256" key="1">
    <source>
        <dbReference type="SAM" id="MobiDB-lite"/>
    </source>
</evidence>
<accession>A0A6P1W2P3</accession>
<evidence type="ECO:0000313" key="2">
    <source>
        <dbReference type="EMBL" id="QHV97956.1"/>
    </source>
</evidence>
<evidence type="ECO:0000313" key="3">
    <source>
        <dbReference type="Proteomes" id="UP000464577"/>
    </source>
</evidence>
<dbReference type="KEGG" id="senf:GJR95_24400"/>
<proteinExistence type="predicted"/>
<sequence>MEKPEFFPSLAEYLSAYDIKPDILIMAIAGYLENVEDVMKIDYNHYEDPFAWILAEGYRQQIDAFYKLLSDDRSRMEDATQQGKGQLGTSSNEEDIRVGDSRGRGSRQTDLSSLGHFPAGTRRANPDDIPTRTGTKNTTKRRN</sequence>
<feature type="compositionally biased region" description="Basic and acidic residues" evidence="1">
    <location>
        <begin position="94"/>
        <end position="103"/>
    </location>
</feature>
<dbReference type="EMBL" id="CP045997">
    <property type="protein sequence ID" value="QHV97956.1"/>
    <property type="molecule type" value="Genomic_DNA"/>
</dbReference>
<dbReference type="AlphaFoldDB" id="A0A6P1W2P3"/>